<evidence type="ECO:0000256" key="1">
    <source>
        <dbReference type="SAM" id="MobiDB-lite"/>
    </source>
</evidence>
<feature type="signal peptide" evidence="2">
    <location>
        <begin position="1"/>
        <end position="22"/>
    </location>
</feature>
<dbReference type="PROSITE" id="PS51257">
    <property type="entry name" value="PROKAR_LIPOPROTEIN"/>
    <property type="match status" value="1"/>
</dbReference>
<sequence>MRKSICRLLHCFLVVGLSLSCAATLAVPKAAEHEDGEVTFGEAVGAPPKPAAKPTTQPVSKGSKAAGQPVAKGAGKPTGKKKTGSAKPARVAAASTAGTPPPTKPAEKVKPKGKAGKK</sequence>
<evidence type="ECO:0000256" key="2">
    <source>
        <dbReference type="SAM" id="SignalP"/>
    </source>
</evidence>
<organism evidence="3 4">
    <name type="scientific">Candidatus Accumulibacter proximus</name>
    <dbReference type="NCBI Taxonomy" id="2954385"/>
    <lineage>
        <taxon>Bacteria</taxon>
        <taxon>Pseudomonadati</taxon>
        <taxon>Pseudomonadota</taxon>
        <taxon>Betaproteobacteria</taxon>
        <taxon>Candidatus Accumulibacter</taxon>
    </lineage>
</organism>
<feature type="region of interest" description="Disordered" evidence="1">
    <location>
        <begin position="38"/>
        <end position="118"/>
    </location>
</feature>
<dbReference type="EMBL" id="JADJMH010000013">
    <property type="protein sequence ID" value="MBK7675649.1"/>
    <property type="molecule type" value="Genomic_DNA"/>
</dbReference>
<gene>
    <name evidence="3" type="ORF">IPJ27_13330</name>
</gene>
<dbReference type="AlphaFoldDB" id="A0A935Q048"/>
<feature type="chain" id="PRO_5037692726" evidence="2">
    <location>
        <begin position="23"/>
        <end position="118"/>
    </location>
</feature>
<evidence type="ECO:0000313" key="3">
    <source>
        <dbReference type="EMBL" id="MBK7675649.1"/>
    </source>
</evidence>
<evidence type="ECO:0000313" key="4">
    <source>
        <dbReference type="Proteomes" id="UP000697998"/>
    </source>
</evidence>
<name>A0A935Q048_9PROT</name>
<proteinExistence type="predicted"/>
<dbReference type="Proteomes" id="UP000697998">
    <property type="component" value="Unassembled WGS sequence"/>
</dbReference>
<comment type="caution">
    <text evidence="3">The sequence shown here is derived from an EMBL/GenBank/DDBJ whole genome shotgun (WGS) entry which is preliminary data.</text>
</comment>
<accession>A0A935Q048</accession>
<feature type="compositionally biased region" description="Low complexity" evidence="1">
    <location>
        <begin position="85"/>
        <end position="98"/>
    </location>
</feature>
<reference evidence="3 4" key="1">
    <citation type="submission" date="2020-10" db="EMBL/GenBank/DDBJ databases">
        <title>Connecting structure to function with the recovery of over 1000 high-quality activated sludge metagenome-assembled genomes encoding full-length rRNA genes using long-read sequencing.</title>
        <authorList>
            <person name="Singleton C.M."/>
            <person name="Petriglieri F."/>
            <person name="Kristensen J.M."/>
            <person name="Kirkegaard R.H."/>
            <person name="Michaelsen T.Y."/>
            <person name="Andersen M.H."/>
            <person name="Karst S.M."/>
            <person name="Dueholm M.S."/>
            <person name="Nielsen P.H."/>
            <person name="Albertsen M."/>
        </authorList>
    </citation>
    <scope>NUCLEOTIDE SEQUENCE [LARGE SCALE GENOMIC DNA]</scope>
    <source>
        <strain evidence="3">EsbW_18-Q3-R4-48_BATAC.285</strain>
    </source>
</reference>
<protein>
    <submittedName>
        <fullName evidence="3">Uncharacterized protein</fullName>
    </submittedName>
</protein>
<keyword evidence="2" id="KW-0732">Signal</keyword>